<evidence type="ECO:0000313" key="9">
    <source>
        <dbReference type="Proteomes" id="UP000823561"/>
    </source>
</evidence>
<dbReference type="Proteomes" id="UP000823561">
    <property type="component" value="Chromosome 1"/>
</dbReference>
<dbReference type="SUPFAM" id="SSF49899">
    <property type="entry name" value="Concanavalin A-like lectins/glucanases"/>
    <property type="match status" value="1"/>
</dbReference>
<accession>A0AAV6HFE3</accession>
<evidence type="ECO:0000259" key="5">
    <source>
        <dbReference type="PROSITE" id="PS50089"/>
    </source>
</evidence>
<dbReference type="PROSITE" id="PS00518">
    <property type="entry name" value="ZF_RING_1"/>
    <property type="match status" value="1"/>
</dbReference>
<dbReference type="InterPro" id="IPR050143">
    <property type="entry name" value="TRIM/RBCC"/>
</dbReference>
<dbReference type="SUPFAM" id="SSF57850">
    <property type="entry name" value="RING/U-box"/>
    <property type="match status" value="1"/>
</dbReference>
<keyword evidence="9" id="KW-1185">Reference proteome</keyword>
<dbReference type="SMART" id="SM00589">
    <property type="entry name" value="PRY"/>
    <property type="match status" value="1"/>
</dbReference>
<comment type="caution">
    <text evidence="8">The sequence shown here is derived from an EMBL/GenBank/DDBJ whole genome shotgun (WGS) entry which is preliminary data.</text>
</comment>
<feature type="domain" description="B box-type" evidence="6">
    <location>
        <begin position="174"/>
        <end position="214"/>
    </location>
</feature>
<dbReference type="InterPro" id="IPR003879">
    <property type="entry name" value="Butyrophylin_SPRY"/>
</dbReference>
<dbReference type="Pfam" id="PF25600">
    <property type="entry name" value="TRIM_CC"/>
    <property type="match status" value="1"/>
</dbReference>
<keyword evidence="2 4" id="KW-0863">Zinc-finger</keyword>
<dbReference type="SMART" id="SM00336">
    <property type="entry name" value="BBOX"/>
    <property type="match status" value="1"/>
</dbReference>
<dbReference type="EMBL" id="JADWDJ010000001">
    <property type="protein sequence ID" value="KAG5285820.1"/>
    <property type="molecule type" value="Genomic_DNA"/>
</dbReference>
<dbReference type="InterPro" id="IPR027370">
    <property type="entry name" value="Znf-RING_euk"/>
</dbReference>
<sequence>MELPSRFLSEEQFCCSICLDMFSNPVSTPCGHSFCLDCISSYWDGKNKQKVWQCPLCKESFRRRPDLHVNHTLKEITEQFKRMAEATDTASAMAATSVTAAGVSSAAANPTSAVLRQPKELPNELISEMKSRFQRPLATHSGQPALPPYEAHSPPPVGVTRRFTMGSLGGETSSDAPPCPVHRLGLELFCRNDQVCVCTACIDKDHYGHSVVPAKREWAIKKAHMGIVEVELKDMIELREKKAKEIRSALADIQAKADHEVQGSASMFTSLVATIEARQAQLLEVVEQGRLSAELRAQVLLGDLEQETDELRRRSTAFTQLSESNDYVFFLKTFPSLSTQSPMTREWAQVSLTPDPMAGAVLRGITHMVERLQEELQKLPEICSHSQTETSLPSCQPRQQSVQDYAENVTLDPSTAHPRLVLSTDYKRVHCSDHYQPVPDSPLRFDRVVCVLAEQAFTSGRHYWEVHVGGKTDWDLGIASHAINRKGKIMVSPAHGLWFLSLRNKHDYVFRTDPSTALNLPSKPQRIGIFVDMDNGLVSFYDAGSKHLIYTYTDTFTAVIHPFFSPCTNKSGKNESPLVICPISQE</sequence>
<evidence type="ECO:0000256" key="4">
    <source>
        <dbReference type="PROSITE-ProRule" id="PRU00024"/>
    </source>
</evidence>
<dbReference type="InterPro" id="IPR001870">
    <property type="entry name" value="B30.2/SPRY"/>
</dbReference>
<dbReference type="Gene3D" id="3.30.40.10">
    <property type="entry name" value="Zinc/RING finger domain, C3HC4 (zinc finger)"/>
    <property type="match status" value="1"/>
</dbReference>
<dbReference type="InterPro" id="IPR013320">
    <property type="entry name" value="ConA-like_dom_sf"/>
</dbReference>
<dbReference type="PROSITE" id="PS50188">
    <property type="entry name" value="B302_SPRY"/>
    <property type="match status" value="1"/>
</dbReference>
<evidence type="ECO:0000256" key="2">
    <source>
        <dbReference type="ARBA" id="ARBA00022771"/>
    </source>
</evidence>
<dbReference type="Pfam" id="PF00622">
    <property type="entry name" value="SPRY"/>
    <property type="match status" value="1"/>
</dbReference>
<dbReference type="Pfam" id="PF13765">
    <property type="entry name" value="PRY"/>
    <property type="match status" value="1"/>
</dbReference>
<proteinExistence type="predicted"/>
<dbReference type="InterPro" id="IPR000315">
    <property type="entry name" value="Znf_B-box"/>
</dbReference>
<dbReference type="SUPFAM" id="SSF57845">
    <property type="entry name" value="B-box zinc-binding domain"/>
    <property type="match status" value="1"/>
</dbReference>
<gene>
    <name evidence="8" type="ORF">AALO_G00007820</name>
</gene>
<organism evidence="8 9">
    <name type="scientific">Alosa alosa</name>
    <name type="common">allis shad</name>
    <dbReference type="NCBI Taxonomy" id="278164"/>
    <lineage>
        <taxon>Eukaryota</taxon>
        <taxon>Metazoa</taxon>
        <taxon>Chordata</taxon>
        <taxon>Craniata</taxon>
        <taxon>Vertebrata</taxon>
        <taxon>Euteleostomi</taxon>
        <taxon>Actinopterygii</taxon>
        <taxon>Neopterygii</taxon>
        <taxon>Teleostei</taxon>
        <taxon>Clupei</taxon>
        <taxon>Clupeiformes</taxon>
        <taxon>Clupeoidei</taxon>
        <taxon>Clupeidae</taxon>
        <taxon>Alosa</taxon>
    </lineage>
</organism>
<evidence type="ECO:0000259" key="7">
    <source>
        <dbReference type="PROSITE" id="PS50188"/>
    </source>
</evidence>
<dbReference type="Gene3D" id="2.60.120.920">
    <property type="match status" value="1"/>
</dbReference>
<dbReference type="SMART" id="SM00184">
    <property type="entry name" value="RING"/>
    <property type="match status" value="1"/>
</dbReference>
<keyword evidence="1" id="KW-0479">Metal-binding</keyword>
<dbReference type="CDD" id="cd19769">
    <property type="entry name" value="Bbox2_TRIM16-like"/>
    <property type="match status" value="1"/>
</dbReference>
<dbReference type="CDD" id="cd13733">
    <property type="entry name" value="SPRY_PRY_C-I_1"/>
    <property type="match status" value="1"/>
</dbReference>
<dbReference type="AlphaFoldDB" id="A0AAV6HFE3"/>
<dbReference type="Pfam" id="PF13445">
    <property type="entry name" value="zf-RING_UBOX"/>
    <property type="match status" value="1"/>
</dbReference>
<feature type="domain" description="RING-type" evidence="5">
    <location>
        <begin position="15"/>
        <end position="58"/>
    </location>
</feature>
<evidence type="ECO:0000256" key="1">
    <source>
        <dbReference type="ARBA" id="ARBA00022723"/>
    </source>
</evidence>
<dbReference type="SMART" id="SM00449">
    <property type="entry name" value="SPRY"/>
    <property type="match status" value="1"/>
</dbReference>
<dbReference type="PRINTS" id="PR01407">
    <property type="entry name" value="BUTYPHLNCDUF"/>
</dbReference>
<dbReference type="Pfam" id="PF00643">
    <property type="entry name" value="zf-B_box"/>
    <property type="match status" value="1"/>
</dbReference>
<dbReference type="InterPro" id="IPR003877">
    <property type="entry name" value="SPRY_dom"/>
</dbReference>
<dbReference type="InterPro" id="IPR001841">
    <property type="entry name" value="Znf_RING"/>
</dbReference>
<dbReference type="PROSITE" id="PS50119">
    <property type="entry name" value="ZF_BBOX"/>
    <property type="match status" value="1"/>
</dbReference>
<evidence type="ECO:0000313" key="8">
    <source>
        <dbReference type="EMBL" id="KAG5285820.1"/>
    </source>
</evidence>
<dbReference type="InterPro" id="IPR043136">
    <property type="entry name" value="B30.2/SPRY_sf"/>
</dbReference>
<dbReference type="InterPro" id="IPR017907">
    <property type="entry name" value="Znf_RING_CS"/>
</dbReference>
<dbReference type="FunFam" id="2.60.120.920:FF:000004">
    <property type="entry name" value="Butyrophilin subfamily 1 member A1"/>
    <property type="match status" value="1"/>
</dbReference>
<keyword evidence="3" id="KW-0862">Zinc</keyword>
<protein>
    <submittedName>
        <fullName evidence="8">Uncharacterized protein</fullName>
    </submittedName>
</protein>
<name>A0AAV6HFE3_9TELE</name>
<evidence type="ECO:0000256" key="3">
    <source>
        <dbReference type="ARBA" id="ARBA00022833"/>
    </source>
</evidence>
<feature type="domain" description="B30.2/SPRY" evidence="7">
    <location>
        <begin position="388"/>
        <end position="586"/>
    </location>
</feature>
<dbReference type="PANTHER" id="PTHR24103">
    <property type="entry name" value="E3 UBIQUITIN-PROTEIN LIGASE TRIM"/>
    <property type="match status" value="1"/>
</dbReference>
<evidence type="ECO:0000259" key="6">
    <source>
        <dbReference type="PROSITE" id="PS50119"/>
    </source>
</evidence>
<dbReference type="PROSITE" id="PS50089">
    <property type="entry name" value="ZF_RING_2"/>
    <property type="match status" value="1"/>
</dbReference>
<reference evidence="8 9" key="1">
    <citation type="submission" date="2020-10" db="EMBL/GenBank/DDBJ databases">
        <title>Chromosome-scale genome assembly of the Allis shad, Alosa alosa.</title>
        <authorList>
            <person name="Margot Z."/>
            <person name="Christophe K."/>
            <person name="Cabau C."/>
            <person name="Louis A."/>
            <person name="Berthelot C."/>
            <person name="Parey E."/>
            <person name="Roest Crollius H."/>
            <person name="Montfort J."/>
            <person name="Robinson-Rechavi M."/>
            <person name="Bucao C."/>
            <person name="Bouchez O."/>
            <person name="Gislard M."/>
            <person name="Lluch J."/>
            <person name="Milhes M."/>
            <person name="Lampietro C."/>
            <person name="Lopez Roques C."/>
            <person name="Donnadieu C."/>
            <person name="Braasch I."/>
            <person name="Desvignes T."/>
            <person name="Postlethwait J."/>
            <person name="Bobe J."/>
            <person name="Guiguen Y."/>
        </authorList>
    </citation>
    <scope>NUCLEOTIDE SEQUENCE [LARGE SCALE GENOMIC DNA]</scope>
    <source>
        <strain evidence="8">M-15738</strain>
        <tissue evidence="8">Blood</tissue>
    </source>
</reference>
<dbReference type="GO" id="GO:0008270">
    <property type="term" value="F:zinc ion binding"/>
    <property type="evidence" value="ECO:0007669"/>
    <property type="project" value="UniProtKB-KW"/>
</dbReference>
<dbReference type="InterPro" id="IPR006574">
    <property type="entry name" value="PRY"/>
</dbReference>
<dbReference type="InterPro" id="IPR058030">
    <property type="entry name" value="TRIM8/14/16/25/29/45/65_CC"/>
</dbReference>
<dbReference type="Gene3D" id="3.30.160.60">
    <property type="entry name" value="Classic Zinc Finger"/>
    <property type="match status" value="1"/>
</dbReference>
<dbReference type="InterPro" id="IPR013083">
    <property type="entry name" value="Znf_RING/FYVE/PHD"/>
</dbReference>